<dbReference type="Pfam" id="PF08561">
    <property type="entry name" value="Ribosomal_L37"/>
    <property type="match status" value="1"/>
</dbReference>
<evidence type="ECO:0000256" key="5">
    <source>
        <dbReference type="ARBA" id="ARBA00023274"/>
    </source>
</evidence>
<evidence type="ECO:0000256" key="7">
    <source>
        <dbReference type="ARBA" id="ARBA00035179"/>
    </source>
</evidence>
<name>A0A6G1GHX8_9PEZI</name>
<dbReference type="InterPro" id="IPR013870">
    <property type="entry name" value="Ribosomal_mL54"/>
</dbReference>
<feature type="compositionally biased region" description="Basic and acidic residues" evidence="8">
    <location>
        <begin position="168"/>
        <end position="180"/>
    </location>
</feature>
<feature type="region of interest" description="Disordered" evidence="8">
    <location>
        <begin position="41"/>
        <end position="64"/>
    </location>
</feature>
<evidence type="ECO:0000256" key="3">
    <source>
        <dbReference type="ARBA" id="ARBA00022980"/>
    </source>
</evidence>
<dbReference type="Proteomes" id="UP000504638">
    <property type="component" value="Unplaced"/>
</dbReference>
<sequence length="201" mass="21831">MICDRCLLRASRSLTRVSIHDAPRAFTASMIPRQSLIARRFASTDSSSQPTTTSTTSSDTTSPKSAIALSSVPAGTPLKGINYLKSASDPLALADDAYPPWLWTLLSSTNASTLADPASEIDPTMPRKQKKKLLKKIAKERAAGKEEATVPVYEQTVDLPEGDGSVEAGERARKEREGLRRALRGKNRAGIKEANYLKTMR</sequence>
<dbReference type="AlphaFoldDB" id="A0A6G1GHX8"/>
<comment type="subcellular location">
    <subcellularLocation>
        <location evidence="1">Mitochondrion</location>
    </subcellularLocation>
</comment>
<evidence type="ECO:0000256" key="2">
    <source>
        <dbReference type="ARBA" id="ARBA00022946"/>
    </source>
</evidence>
<reference evidence="11" key="2">
    <citation type="submission" date="2020-04" db="EMBL/GenBank/DDBJ databases">
        <authorList>
            <consortium name="NCBI Genome Project"/>
        </authorList>
    </citation>
    <scope>NUCLEOTIDE SEQUENCE</scope>
    <source>
        <strain evidence="11">CBS 781.70</strain>
    </source>
</reference>
<feature type="region of interest" description="Disordered" evidence="8">
    <location>
        <begin position="144"/>
        <end position="185"/>
    </location>
</feature>
<feature type="compositionally biased region" description="Low complexity" evidence="8">
    <location>
        <begin position="43"/>
        <end position="63"/>
    </location>
</feature>
<dbReference type="PANTHER" id="PTHR28595">
    <property type="entry name" value="39S RIBOSOMAL PROTEIN L54, MITOCHONDRIAL"/>
    <property type="match status" value="1"/>
</dbReference>
<keyword evidence="4" id="KW-0496">Mitochondrion</keyword>
<evidence type="ECO:0000313" key="10">
    <source>
        <dbReference type="Proteomes" id="UP000504638"/>
    </source>
</evidence>
<dbReference type="GeneID" id="54422231"/>
<evidence type="ECO:0000256" key="1">
    <source>
        <dbReference type="ARBA" id="ARBA00004173"/>
    </source>
</evidence>
<evidence type="ECO:0000256" key="6">
    <source>
        <dbReference type="ARBA" id="ARBA00033752"/>
    </source>
</evidence>
<dbReference type="GO" id="GO:0003735">
    <property type="term" value="F:structural constituent of ribosome"/>
    <property type="evidence" value="ECO:0007669"/>
    <property type="project" value="TreeGrafter"/>
</dbReference>
<evidence type="ECO:0000256" key="4">
    <source>
        <dbReference type="ARBA" id="ARBA00023128"/>
    </source>
</evidence>
<dbReference type="EMBL" id="ML975149">
    <property type="protein sequence ID" value="KAF1817582.1"/>
    <property type="molecule type" value="Genomic_DNA"/>
</dbReference>
<dbReference type="GO" id="GO:0005762">
    <property type="term" value="C:mitochondrial large ribosomal subunit"/>
    <property type="evidence" value="ECO:0007669"/>
    <property type="project" value="TreeGrafter"/>
</dbReference>
<keyword evidence="5" id="KW-0687">Ribonucleoprotein</keyword>
<keyword evidence="10" id="KW-1185">Reference proteome</keyword>
<gene>
    <name evidence="9 11" type="ORF">P152DRAFT_478533</name>
</gene>
<dbReference type="OrthoDB" id="10252718at2759"/>
<evidence type="ECO:0000256" key="8">
    <source>
        <dbReference type="SAM" id="MobiDB-lite"/>
    </source>
</evidence>
<comment type="similarity">
    <text evidence="6">Belongs to the mitochondrion-specific ribosomal protein mL54 family.</text>
</comment>
<dbReference type="PANTHER" id="PTHR28595:SF1">
    <property type="entry name" value="LARGE RIBOSOMAL SUBUNIT PROTEIN ML54"/>
    <property type="match status" value="1"/>
</dbReference>
<evidence type="ECO:0000313" key="11">
    <source>
        <dbReference type="RefSeq" id="XP_033539213.1"/>
    </source>
</evidence>
<keyword evidence="2" id="KW-0809">Transit peptide</keyword>
<dbReference type="RefSeq" id="XP_033539213.1">
    <property type="nucleotide sequence ID" value="XM_033681661.1"/>
</dbReference>
<evidence type="ECO:0000313" key="9">
    <source>
        <dbReference type="EMBL" id="KAF1817582.1"/>
    </source>
</evidence>
<proteinExistence type="inferred from homology"/>
<keyword evidence="3" id="KW-0689">Ribosomal protein</keyword>
<organism evidence="9">
    <name type="scientific">Eremomyces bilateralis CBS 781.70</name>
    <dbReference type="NCBI Taxonomy" id="1392243"/>
    <lineage>
        <taxon>Eukaryota</taxon>
        <taxon>Fungi</taxon>
        <taxon>Dikarya</taxon>
        <taxon>Ascomycota</taxon>
        <taxon>Pezizomycotina</taxon>
        <taxon>Dothideomycetes</taxon>
        <taxon>Dothideomycetes incertae sedis</taxon>
        <taxon>Eremomycetales</taxon>
        <taxon>Eremomycetaceae</taxon>
        <taxon>Eremomyces</taxon>
    </lineage>
</organism>
<reference evidence="9 11" key="1">
    <citation type="submission" date="2020-01" db="EMBL/GenBank/DDBJ databases">
        <authorList>
            <consortium name="DOE Joint Genome Institute"/>
            <person name="Haridas S."/>
            <person name="Albert R."/>
            <person name="Binder M."/>
            <person name="Bloem J."/>
            <person name="Labutti K."/>
            <person name="Salamov A."/>
            <person name="Andreopoulos B."/>
            <person name="Baker S.E."/>
            <person name="Barry K."/>
            <person name="Bills G."/>
            <person name="Bluhm B.H."/>
            <person name="Cannon C."/>
            <person name="Castanera R."/>
            <person name="Culley D.E."/>
            <person name="Daum C."/>
            <person name="Ezra D."/>
            <person name="Gonzalez J.B."/>
            <person name="Henrissat B."/>
            <person name="Kuo A."/>
            <person name="Liang C."/>
            <person name="Lipzen A."/>
            <person name="Lutzoni F."/>
            <person name="Magnuson J."/>
            <person name="Mondo S."/>
            <person name="Nolan M."/>
            <person name="Ohm R."/>
            <person name="Pangilinan J."/>
            <person name="Park H.-J."/>
            <person name="Ramirez L."/>
            <person name="Alfaro M."/>
            <person name="Sun H."/>
            <person name="Tritt A."/>
            <person name="Yoshinaga Y."/>
            <person name="Zwiers L.-H."/>
            <person name="Turgeon B.G."/>
            <person name="Goodwin S.B."/>
            <person name="Spatafora J.W."/>
            <person name="Crous P.W."/>
            <person name="Grigoriev I.V."/>
        </authorList>
    </citation>
    <scope>NUCLEOTIDE SEQUENCE</scope>
    <source>
        <strain evidence="9 11">CBS 781.70</strain>
    </source>
</reference>
<protein>
    <recommendedName>
        <fullName evidence="7">Large ribosomal subunit protein mL54</fullName>
    </recommendedName>
</protein>
<accession>A0A6G1GHX8</accession>
<reference evidence="11" key="3">
    <citation type="submission" date="2025-04" db="UniProtKB">
        <authorList>
            <consortium name="RefSeq"/>
        </authorList>
    </citation>
    <scope>IDENTIFICATION</scope>
    <source>
        <strain evidence="11">CBS 781.70</strain>
    </source>
</reference>